<feature type="domain" description="ABC transmembrane type-1" evidence="6">
    <location>
        <begin position="46"/>
        <end position="250"/>
    </location>
</feature>
<feature type="transmembrane region" description="Helical" evidence="5">
    <location>
        <begin position="158"/>
        <end position="178"/>
    </location>
</feature>
<dbReference type="InterPro" id="IPR011527">
    <property type="entry name" value="ABC1_TM_dom"/>
</dbReference>
<dbReference type="InterPro" id="IPR036640">
    <property type="entry name" value="ABC1_TM_sf"/>
</dbReference>
<evidence type="ECO:0000256" key="2">
    <source>
        <dbReference type="ARBA" id="ARBA00022692"/>
    </source>
</evidence>
<comment type="subcellular location">
    <subcellularLocation>
        <location evidence="1">Cell membrane</location>
        <topology evidence="1">Multi-pass membrane protein</topology>
    </subcellularLocation>
</comment>
<dbReference type="PROSITE" id="PS50929">
    <property type="entry name" value="ABC_TM1F"/>
    <property type="match status" value="1"/>
</dbReference>
<dbReference type="GO" id="GO:0140359">
    <property type="term" value="F:ABC-type transporter activity"/>
    <property type="evidence" value="ECO:0007669"/>
    <property type="project" value="InterPro"/>
</dbReference>
<feature type="transmembrane region" description="Helical" evidence="5">
    <location>
        <begin position="77"/>
        <end position="99"/>
    </location>
</feature>
<feature type="transmembrane region" description="Helical" evidence="5">
    <location>
        <begin position="184"/>
        <end position="204"/>
    </location>
</feature>
<keyword evidence="4 5" id="KW-0472">Membrane</keyword>
<dbReference type="InterPro" id="IPR027417">
    <property type="entry name" value="P-loop_NTPase"/>
</dbReference>
<proteinExistence type="predicted"/>
<evidence type="ECO:0000256" key="4">
    <source>
        <dbReference type="ARBA" id="ARBA00023136"/>
    </source>
</evidence>
<reference evidence="8" key="1">
    <citation type="submission" date="2017-09" db="EMBL/GenBank/DDBJ databases">
        <title>Depth-based differentiation of microbial function through sediment-hosted aquifers and enrichment of novel symbionts in the deep terrestrial subsurface.</title>
        <authorList>
            <person name="Probst A.J."/>
            <person name="Ladd B."/>
            <person name="Jarett J.K."/>
            <person name="Geller-Mcgrath D.E."/>
            <person name="Sieber C.M.K."/>
            <person name="Emerson J.B."/>
            <person name="Anantharaman K."/>
            <person name="Thomas B.C."/>
            <person name="Malmstrom R."/>
            <person name="Stieglmeier M."/>
            <person name="Klingl A."/>
            <person name="Woyke T."/>
            <person name="Ryan C.M."/>
            <person name="Banfield J.F."/>
        </authorList>
    </citation>
    <scope>NUCLEOTIDE SEQUENCE [LARGE SCALE GENOMIC DNA]</scope>
</reference>
<organism evidence="7 8">
    <name type="scientific">Candidatus Falkowbacteria bacterium CG10_big_fil_rev_8_21_14_0_10_39_9</name>
    <dbReference type="NCBI Taxonomy" id="1974566"/>
    <lineage>
        <taxon>Bacteria</taxon>
        <taxon>Candidatus Falkowiibacteriota</taxon>
    </lineage>
</organism>
<dbReference type="Gene3D" id="1.20.1560.10">
    <property type="entry name" value="ABC transporter type 1, transmembrane domain"/>
    <property type="match status" value="1"/>
</dbReference>
<dbReference type="Gene3D" id="3.40.50.300">
    <property type="entry name" value="P-loop containing nucleotide triphosphate hydrolases"/>
    <property type="match status" value="1"/>
</dbReference>
<sequence>MNEIKKQVGLIRRVKFIRSQYQSIRLSGLHYRFLANFFKKNRWFILVLIILLLTQGLLEALLIIFSRNQLSTQQNILLAPIFWQFLAMILVFFFINSFFSIRQEKTLGVWLANSIRHRLFRAYLDRPFNKMSQDQKSDLIAKISYQLPLTSMGLTNSVFGLVRWLIYVVVSVLIAAWGGLSWGVIILAMIVLSLIIAVAAYFVARHYISQEVTYYSQIIREVDASASEKCFLKNFNQEGTATKRFDRLVDFDSFFRVRRDLWMRLGFKIVFALLIVVAVLTRFFSPEFMAMINLSGPEQKFLFLFLMIYFSRSLNEALKVGLYYFPARLGLFLTITKIGGVHRRKNQLKINQSLNFSSQKTKIYKAGPYHRRLNFDFLPGGRYLFYGLGLVGKTALAKLFAGEAAYNPKAIKIKLDGRRLDYVEWQKFGKGLCWLDPNFRSQKTIMEFILGQSSDASDFSEIEAALSVLAKHDSIAKMISPNGNYNSSVEPVLANNLSAFALWAIHSLVNKPKLVVVDNFWLDLNYPEIIKIIQLLNTNLPQTTFLIFSRANNNYLNYQQKYVMAETIAAK</sequence>
<protein>
    <recommendedName>
        <fullName evidence="6">ABC transmembrane type-1 domain-containing protein</fullName>
    </recommendedName>
</protein>
<dbReference type="SUPFAM" id="SSF90123">
    <property type="entry name" value="ABC transporter transmembrane region"/>
    <property type="match status" value="1"/>
</dbReference>
<comment type="caution">
    <text evidence="7">The sequence shown here is derived from an EMBL/GenBank/DDBJ whole genome shotgun (WGS) entry which is preliminary data.</text>
</comment>
<dbReference type="EMBL" id="PFAQ01000003">
    <property type="protein sequence ID" value="PIT95373.1"/>
    <property type="molecule type" value="Genomic_DNA"/>
</dbReference>
<dbReference type="AlphaFoldDB" id="A0A2M6WRJ2"/>
<feature type="transmembrane region" description="Helical" evidence="5">
    <location>
        <begin position="43"/>
        <end position="65"/>
    </location>
</feature>
<keyword evidence="3 5" id="KW-1133">Transmembrane helix</keyword>
<dbReference type="GO" id="GO:0005524">
    <property type="term" value="F:ATP binding"/>
    <property type="evidence" value="ECO:0007669"/>
    <property type="project" value="InterPro"/>
</dbReference>
<dbReference type="SUPFAM" id="SSF52540">
    <property type="entry name" value="P-loop containing nucleoside triphosphate hydrolases"/>
    <property type="match status" value="1"/>
</dbReference>
<evidence type="ECO:0000313" key="8">
    <source>
        <dbReference type="Proteomes" id="UP000228900"/>
    </source>
</evidence>
<accession>A0A2M6WRJ2</accession>
<evidence type="ECO:0000256" key="3">
    <source>
        <dbReference type="ARBA" id="ARBA00022989"/>
    </source>
</evidence>
<dbReference type="Proteomes" id="UP000228900">
    <property type="component" value="Unassembled WGS sequence"/>
</dbReference>
<gene>
    <name evidence="7" type="ORF">COT98_00155</name>
</gene>
<evidence type="ECO:0000259" key="6">
    <source>
        <dbReference type="PROSITE" id="PS50929"/>
    </source>
</evidence>
<evidence type="ECO:0000256" key="5">
    <source>
        <dbReference type="SAM" id="Phobius"/>
    </source>
</evidence>
<evidence type="ECO:0000313" key="7">
    <source>
        <dbReference type="EMBL" id="PIT95373.1"/>
    </source>
</evidence>
<dbReference type="GO" id="GO:0005886">
    <property type="term" value="C:plasma membrane"/>
    <property type="evidence" value="ECO:0007669"/>
    <property type="project" value="UniProtKB-SubCell"/>
</dbReference>
<evidence type="ECO:0000256" key="1">
    <source>
        <dbReference type="ARBA" id="ARBA00004651"/>
    </source>
</evidence>
<feature type="transmembrane region" description="Helical" evidence="5">
    <location>
        <begin position="265"/>
        <end position="284"/>
    </location>
</feature>
<keyword evidence="2 5" id="KW-0812">Transmembrane</keyword>
<name>A0A2M6WRJ2_9BACT</name>